<dbReference type="PROSITE" id="PS51683">
    <property type="entry name" value="SAM_OMT_II"/>
    <property type="match status" value="1"/>
</dbReference>
<dbReference type="SUPFAM" id="SSF46785">
    <property type="entry name" value="Winged helix' DNA-binding domain"/>
    <property type="match status" value="1"/>
</dbReference>
<dbReference type="CDD" id="cd02440">
    <property type="entry name" value="AdoMet_MTases"/>
    <property type="match status" value="1"/>
</dbReference>
<dbReference type="Proteomes" id="UP001226160">
    <property type="component" value="Unassembled WGS sequence"/>
</dbReference>
<dbReference type="SUPFAM" id="SSF53335">
    <property type="entry name" value="S-adenosyl-L-methionine-dependent methyltransferases"/>
    <property type="match status" value="1"/>
</dbReference>
<dbReference type="PANTHER" id="PTHR43712:SF2">
    <property type="entry name" value="O-METHYLTRANSFERASE CICE"/>
    <property type="match status" value="1"/>
</dbReference>
<dbReference type="InterPro" id="IPR029063">
    <property type="entry name" value="SAM-dependent_MTases_sf"/>
</dbReference>
<dbReference type="InterPro" id="IPR036390">
    <property type="entry name" value="WH_DNA-bd_sf"/>
</dbReference>
<proteinExistence type="predicted"/>
<dbReference type="GO" id="GO:0046983">
    <property type="term" value="F:protein dimerization activity"/>
    <property type="evidence" value="ECO:0007669"/>
    <property type="project" value="InterPro"/>
</dbReference>
<dbReference type="PIRSF" id="PIRSF005739">
    <property type="entry name" value="O-mtase"/>
    <property type="match status" value="1"/>
</dbReference>
<accession>A0AAP4BVY5</accession>
<name>A0AAP4BVY5_9CORY</name>
<keyword evidence="3" id="KW-0949">S-adenosyl-L-methionine</keyword>
<dbReference type="InterPro" id="IPR036388">
    <property type="entry name" value="WH-like_DNA-bd_sf"/>
</dbReference>
<sequence length="319" mass="35028">MADLVPPMSIRAGVTLGVFGELKKSPGSSDSIARRICLGSVKLRALLNVLESLSVVRCDQKDIYHLTSLGEFLADGDEVISKVFDLDSALGQYDYSVVDLVDVCRDKGSYFTSKFGKDYWQLVESNAKDRSLVASMSSDTAVFDADQLVSDEVWVSVSKVIDLGGGNGNILIALAEEHPHLHGSVFDLPGRVESARELIGKHRLSSRLEVVGGSFFDYVPEGFDCYLLNAILADWSNSQCIALLRKIRHAIGDEGLLLVSEVDPAAGLEDPNVHLKMICSAEGWVRTPQEVYDILVKSGFELLRSSVSRDRFTHLYRPT</sequence>
<dbReference type="InterPro" id="IPR016461">
    <property type="entry name" value="COMT-like"/>
</dbReference>
<dbReference type="EMBL" id="JASNVP010000006">
    <property type="protein sequence ID" value="MDK4326359.1"/>
    <property type="molecule type" value="Genomic_DNA"/>
</dbReference>
<feature type="domain" description="O-methyltransferase C-terminal" evidence="4">
    <location>
        <begin position="99"/>
        <end position="301"/>
    </location>
</feature>
<dbReference type="GO" id="GO:0008171">
    <property type="term" value="F:O-methyltransferase activity"/>
    <property type="evidence" value="ECO:0007669"/>
    <property type="project" value="InterPro"/>
</dbReference>
<gene>
    <name evidence="5" type="ORF">QPX54_07570</name>
</gene>
<dbReference type="AlphaFoldDB" id="A0AAP4BVY5"/>
<comment type="caution">
    <text evidence="5">The sequence shown here is derived from an EMBL/GenBank/DDBJ whole genome shotgun (WGS) entry which is preliminary data.</text>
</comment>
<evidence type="ECO:0000256" key="1">
    <source>
        <dbReference type="ARBA" id="ARBA00022603"/>
    </source>
</evidence>
<dbReference type="Gene3D" id="3.40.50.150">
    <property type="entry name" value="Vaccinia Virus protein VP39"/>
    <property type="match status" value="1"/>
</dbReference>
<dbReference type="Gene3D" id="1.10.10.10">
    <property type="entry name" value="Winged helix-like DNA-binding domain superfamily/Winged helix DNA-binding domain"/>
    <property type="match status" value="1"/>
</dbReference>
<dbReference type="PANTHER" id="PTHR43712">
    <property type="entry name" value="PUTATIVE (AFU_ORTHOLOGUE AFUA_4G14580)-RELATED"/>
    <property type="match status" value="1"/>
</dbReference>
<keyword evidence="2" id="KW-0808">Transferase</keyword>
<evidence type="ECO:0000256" key="3">
    <source>
        <dbReference type="ARBA" id="ARBA00022691"/>
    </source>
</evidence>
<evidence type="ECO:0000259" key="4">
    <source>
        <dbReference type="Pfam" id="PF00891"/>
    </source>
</evidence>
<organism evidence="5 6">
    <name type="scientific">Corynebacterium propinquum</name>
    <dbReference type="NCBI Taxonomy" id="43769"/>
    <lineage>
        <taxon>Bacteria</taxon>
        <taxon>Bacillati</taxon>
        <taxon>Actinomycetota</taxon>
        <taxon>Actinomycetes</taxon>
        <taxon>Mycobacteriales</taxon>
        <taxon>Corynebacteriaceae</taxon>
        <taxon>Corynebacterium</taxon>
    </lineage>
</organism>
<evidence type="ECO:0000313" key="5">
    <source>
        <dbReference type="EMBL" id="MDK4326359.1"/>
    </source>
</evidence>
<evidence type="ECO:0000313" key="6">
    <source>
        <dbReference type="Proteomes" id="UP001226160"/>
    </source>
</evidence>
<protein>
    <submittedName>
        <fullName evidence="5">Methyltransferase</fullName>
    </submittedName>
</protein>
<evidence type="ECO:0000256" key="2">
    <source>
        <dbReference type="ARBA" id="ARBA00022679"/>
    </source>
</evidence>
<keyword evidence="1 5" id="KW-0489">Methyltransferase</keyword>
<dbReference type="InterPro" id="IPR001077">
    <property type="entry name" value="COMT_C"/>
</dbReference>
<dbReference type="Gene3D" id="1.10.287.1350">
    <property type="match status" value="1"/>
</dbReference>
<dbReference type="Pfam" id="PF00891">
    <property type="entry name" value="Methyltransf_2"/>
    <property type="match status" value="1"/>
</dbReference>
<reference evidence="5" key="1">
    <citation type="submission" date="2023-05" db="EMBL/GenBank/DDBJ databases">
        <title>Metabolic capabilities are highly conserved among human nasal-associated Corynebacterium species in pangenomic analyses.</title>
        <authorList>
            <person name="Tran T.H."/>
            <person name="Roberts A.Q."/>
            <person name="Escapa I.F."/>
            <person name="Gao W."/>
            <person name="Conlan S."/>
            <person name="Kong H."/>
            <person name="Segre J.A."/>
            <person name="Kelly M.S."/>
            <person name="Lemon K.P."/>
        </authorList>
    </citation>
    <scope>NUCLEOTIDE SEQUENCE</scope>
    <source>
        <strain evidence="5">KPL2654</strain>
    </source>
</reference>
<dbReference type="GO" id="GO:0032259">
    <property type="term" value="P:methylation"/>
    <property type="evidence" value="ECO:0007669"/>
    <property type="project" value="UniProtKB-KW"/>
</dbReference>